<evidence type="ECO:0008006" key="4">
    <source>
        <dbReference type="Google" id="ProtNLM"/>
    </source>
</evidence>
<accession>A0A9X4N3K2</accession>
<dbReference type="PROSITE" id="PS51257">
    <property type="entry name" value="PROKAR_LIPOPROTEIN"/>
    <property type="match status" value="1"/>
</dbReference>
<dbReference type="EMBL" id="JANCMU010000003">
    <property type="protein sequence ID" value="MDG4946239.1"/>
    <property type="molecule type" value="Genomic_DNA"/>
</dbReference>
<dbReference type="RefSeq" id="WP_304420709.1">
    <property type="nucleotide sequence ID" value="NZ_JANCMU010000003.1"/>
</dbReference>
<feature type="signal peptide" evidence="1">
    <location>
        <begin position="1"/>
        <end position="20"/>
    </location>
</feature>
<evidence type="ECO:0000313" key="3">
    <source>
        <dbReference type="Proteomes" id="UP001152599"/>
    </source>
</evidence>
<keyword evidence="1" id="KW-0732">Signal</keyword>
<keyword evidence="3" id="KW-1185">Reference proteome</keyword>
<comment type="caution">
    <text evidence="2">The sequence shown here is derived from an EMBL/GenBank/DDBJ whole genome shotgun (WGS) entry which is preliminary data.</text>
</comment>
<gene>
    <name evidence="2" type="ORF">NMK71_07425</name>
</gene>
<dbReference type="AlphaFoldDB" id="A0A9X4N3K2"/>
<evidence type="ECO:0000256" key="1">
    <source>
        <dbReference type="SAM" id="SignalP"/>
    </source>
</evidence>
<evidence type="ECO:0000313" key="2">
    <source>
        <dbReference type="EMBL" id="MDG4946239.1"/>
    </source>
</evidence>
<dbReference type="Proteomes" id="UP001152599">
    <property type="component" value="Unassembled WGS sequence"/>
</dbReference>
<feature type="chain" id="PRO_5040921450" description="Lipoprotein" evidence="1">
    <location>
        <begin position="21"/>
        <end position="199"/>
    </location>
</feature>
<name>A0A9X4N3K2_9FLAO</name>
<proteinExistence type="predicted"/>
<reference evidence="2" key="1">
    <citation type="submission" date="2022-07" db="EMBL/GenBank/DDBJ databases">
        <title>Description and genome-wide analysis of Profundicola chukchiensis gen. nov., sp. nov., marine bacteria isolated from bottom sediments of the Chukchi Sea.</title>
        <authorList>
            <person name="Romanenko L."/>
            <person name="Otstavnykh N."/>
            <person name="Kurilenko V."/>
            <person name="Eremeev V."/>
            <person name="Velansky P."/>
            <person name="Mikhailov V."/>
            <person name="Isaeva M."/>
        </authorList>
    </citation>
    <scope>NUCLEOTIDE SEQUENCE</scope>
    <source>
        <strain evidence="2">KMM 9713</strain>
    </source>
</reference>
<sequence>MMKSLLQILLIIILSGCSSSNNVKSIESNSPNSWINQEAPRYTIENSDGSKSKIKSHFISTLNVDDYETLKNHLNHIYDKKIDFGEHIIINFIDNDPKKHIDSYQVPWDIFYGNIKKDLAKLGKSNHFWIINPKVRNLNYYHDDKIQWIQDKDDVIRKLFFAYNGLNGGFVIFKPDANYFIKVGEYRKSDVLEAFKEFK</sequence>
<organism evidence="2 3">
    <name type="scientific">Profundicola chukchiensis</name>
    <dbReference type="NCBI Taxonomy" id="2961959"/>
    <lineage>
        <taxon>Bacteria</taxon>
        <taxon>Pseudomonadati</taxon>
        <taxon>Bacteroidota</taxon>
        <taxon>Flavobacteriia</taxon>
        <taxon>Flavobacteriales</taxon>
        <taxon>Weeksellaceae</taxon>
        <taxon>Profundicola</taxon>
    </lineage>
</organism>
<protein>
    <recommendedName>
        <fullName evidence="4">Lipoprotein</fullName>
    </recommendedName>
</protein>